<gene>
    <name evidence="2" type="ORF">Tco_1055744</name>
</gene>
<dbReference type="EMBL" id="BQNB010019079">
    <property type="protein sequence ID" value="GJT81402.1"/>
    <property type="molecule type" value="Genomic_DNA"/>
</dbReference>
<protein>
    <submittedName>
        <fullName evidence="2">Retrovirus-related pol polyprotein from transposon TNT 1-94</fullName>
    </submittedName>
</protein>
<name>A0ABQ5H2B3_9ASTR</name>
<sequence length="480" mass="53413">MEDEMNSLHENNTFELARLVVKGFSQKRGIDFDEIFSPVVKMRSIRVVLGLAASLDLEVEQMDVKTAFLHGDLDKEIYMEQPEARFVQVLFYERLGAAKQYHWHSDFRDRGAMKLHIITREILRRRILKRWIEFHMPSEVGSLNVCLGVPRRILLHVAGGVRRFLSNPVRSIGKLVNGLFRYLRGTSILGITLKWETHACWFHRLDYGGNKDNMKLLLIFDGPLKMGQVQWQSRLLSIGIVYNRGRYCSNRSVQRKLLWLKRFCKNLVSSNTLAKMPLKYGMFELNKVHTDDNASDMLTLSICAVSKRKFGGIFVFCCSFTGDGELILIGRKRVLSREDLVYLSSLIVNLSGTRAECVRIIKARNLAKALGNKTSLVTFNGTIGKKFGSIEPFRANNIVINGTRDKGPRFGINLARVIMGCVGARGGGGGVGCVLMCGGGGGNGVMGSIGAESDVSLGKSMQSLHGADVSVGLIVDGFGE</sequence>
<keyword evidence="3" id="KW-1185">Reference proteome</keyword>
<dbReference type="InterPro" id="IPR013103">
    <property type="entry name" value="RVT_2"/>
</dbReference>
<feature type="domain" description="Reverse transcriptase Ty1/copia-type" evidence="1">
    <location>
        <begin position="17"/>
        <end position="83"/>
    </location>
</feature>
<dbReference type="Proteomes" id="UP001151760">
    <property type="component" value="Unassembled WGS sequence"/>
</dbReference>
<accession>A0ABQ5H2B3</accession>
<dbReference type="Pfam" id="PF07727">
    <property type="entry name" value="RVT_2"/>
    <property type="match status" value="1"/>
</dbReference>
<reference evidence="2" key="2">
    <citation type="submission" date="2022-01" db="EMBL/GenBank/DDBJ databases">
        <authorList>
            <person name="Yamashiro T."/>
            <person name="Shiraishi A."/>
            <person name="Satake H."/>
            <person name="Nakayama K."/>
        </authorList>
    </citation>
    <scope>NUCLEOTIDE SEQUENCE</scope>
</reference>
<evidence type="ECO:0000313" key="2">
    <source>
        <dbReference type="EMBL" id="GJT81402.1"/>
    </source>
</evidence>
<evidence type="ECO:0000259" key="1">
    <source>
        <dbReference type="Pfam" id="PF07727"/>
    </source>
</evidence>
<proteinExistence type="predicted"/>
<comment type="caution">
    <text evidence="2">The sequence shown here is derived from an EMBL/GenBank/DDBJ whole genome shotgun (WGS) entry which is preliminary data.</text>
</comment>
<organism evidence="2 3">
    <name type="scientific">Tanacetum coccineum</name>
    <dbReference type="NCBI Taxonomy" id="301880"/>
    <lineage>
        <taxon>Eukaryota</taxon>
        <taxon>Viridiplantae</taxon>
        <taxon>Streptophyta</taxon>
        <taxon>Embryophyta</taxon>
        <taxon>Tracheophyta</taxon>
        <taxon>Spermatophyta</taxon>
        <taxon>Magnoliopsida</taxon>
        <taxon>eudicotyledons</taxon>
        <taxon>Gunneridae</taxon>
        <taxon>Pentapetalae</taxon>
        <taxon>asterids</taxon>
        <taxon>campanulids</taxon>
        <taxon>Asterales</taxon>
        <taxon>Asteraceae</taxon>
        <taxon>Asteroideae</taxon>
        <taxon>Anthemideae</taxon>
        <taxon>Anthemidinae</taxon>
        <taxon>Tanacetum</taxon>
    </lineage>
</organism>
<evidence type="ECO:0000313" key="3">
    <source>
        <dbReference type="Proteomes" id="UP001151760"/>
    </source>
</evidence>
<reference evidence="2" key="1">
    <citation type="journal article" date="2022" name="Int. J. Mol. Sci.">
        <title>Draft Genome of Tanacetum Coccineum: Genomic Comparison of Closely Related Tanacetum-Family Plants.</title>
        <authorList>
            <person name="Yamashiro T."/>
            <person name="Shiraishi A."/>
            <person name="Nakayama K."/>
            <person name="Satake H."/>
        </authorList>
    </citation>
    <scope>NUCLEOTIDE SEQUENCE</scope>
</reference>